<keyword evidence="1" id="KW-0472">Membrane</keyword>
<proteinExistence type="predicted"/>
<gene>
    <name evidence="2" type="ORF">KS419_21445</name>
</gene>
<evidence type="ECO:0000313" key="2">
    <source>
        <dbReference type="EMBL" id="MBU9714309.1"/>
    </source>
</evidence>
<comment type="caution">
    <text evidence="2">The sequence shown here is derived from an EMBL/GenBank/DDBJ whole genome shotgun (WGS) entry which is preliminary data.</text>
</comment>
<organism evidence="2 3">
    <name type="scientific">Evansella tamaricis</name>
    <dbReference type="NCBI Taxonomy" id="2069301"/>
    <lineage>
        <taxon>Bacteria</taxon>
        <taxon>Bacillati</taxon>
        <taxon>Bacillota</taxon>
        <taxon>Bacilli</taxon>
        <taxon>Bacillales</taxon>
        <taxon>Bacillaceae</taxon>
        <taxon>Evansella</taxon>
    </lineage>
</organism>
<keyword evidence="1" id="KW-0812">Transmembrane</keyword>
<name>A0ABS6JM71_9BACI</name>
<accession>A0ABS6JM71</accession>
<evidence type="ECO:0000256" key="1">
    <source>
        <dbReference type="SAM" id="Phobius"/>
    </source>
</evidence>
<dbReference type="Proteomes" id="UP000784880">
    <property type="component" value="Unassembled WGS sequence"/>
</dbReference>
<dbReference type="RefSeq" id="WP_217068769.1">
    <property type="nucleotide sequence ID" value="NZ_JAHQCS010000172.1"/>
</dbReference>
<sequence>MTVIVFRLFLLIAVGIIIYSVVKYLLDPRRKLESAHNQGGFYLLDDSNNVRKNLIFTYRNAMFEGEKFLGPTDESFEVTSISIWTEDNDRLQGLSIKDFHFIEKEILIHYPKADIEWKSPVKELIKKQKKQT</sequence>
<feature type="transmembrane region" description="Helical" evidence="1">
    <location>
        <begin position="6"/>
        <end position="26"/>
    </location>
</feature>
<dbReference type="EMBL" id="JAHQCS010000172">
    <property type="protein sequence ID" value="MBU9714309.1"/>
    <property type="molecule type" value="Genomic_DNA"/>
</dbReference>
<keyword evidence="1" id="KW-1133">Transmembrane helix</keyword>
<keyword evidence="3" id="KW-1185">Reference proteome</keyword>
<protein>
    <submittedName>
        <fullName evidence="2">Sigma-w pathway protein ysdB</fullName>
    </submittedName>
</protein>
<reference evidence="2 3" key="1">
    <citation type="submission" date="2021-06" db="EMBL/GenBank/DDBJ databases">
        <title>Bacillus sp. RD4P76, an endophyte from a halophyte.</title>
        <authorList>
            <person name="Sun J.-Q."/>
        </authorList>
    </citation>
    <scope>NUCLEOTIDE SEQUENCE [LARGE SCALE GENOMIC DNA]</scope>
    <source>
        <strain evidence="2 3">CGMCC 1.15917</strain>
    </source>
</reference>
<evidence type="ECO:0000313" key="3">
    <source>
        <dbReference type="Proteomes" id="UP000784880"/>
    </source>
</evidence>